<evidence type="ECO:0000313" key="2">
    <source>
        <dbReference type="EMBL" id="CAI9927348.1"/>
    </source>
</evidence>
<organism evidence="3">
    <name type="scientific">Hexamita inflata</name>
    <dbReference type="NCBI Taxonomy" id="28002"/>
    <lineage>
        <taxon>Eukaryota</taxon>
        <taxon>Metamonada</taxon>
        <taxon>Diplomonadida</taxon>
        <taxon>Hexamitidae</taxon>
        <taxon>Hexamitinae</taxon>
        <taxon>Hexamita</taxon>
    </lineage>
</organism>
<protein>
    <submittedName>
        <fullName evidence="5">Hypothetical_protein</fullName>
    </submittedName>
</protein>
<dbReference type="EMBL" id="CAXDID020000124">
    <property type="protein sequence ID" value="CAL6032878.1"/>
    <property type="molecule type" value="Genomic_DNA"/>
</dbReference>
<keyword evidence="1" id="KW-0472">Membrane</keyword>
<proteinExistence type="predicted"/>
<dbReference type="EMBL" id="CAXDID020000003">
    <property type="protein sequence ID" value="CAL5972438.1"/>
    <property type="molecule type" value="Genomic_DNA"/>
</dbReference>
<dbReference type="Proteomes" id="UP001642409">
    <property type="component" value="Unassembled WGS sequence"/>
</dbReference>
<dbReference type="EMBL" id="CATOUU010000911">
    <property type="protein sequence ID" value="CAI9958975.1"/>
    <property type="molecule type" value="Genomic_DNA"/>
</dbReference>
<evidence type="ECO:0000313" key="3">
    <source>
        <dbReference type="EMBL" id="CAI9950390.1"/>
    </source>
</evidence>
<evidence type="ECO:0000256" key="1">
    <source>
        <dbReference type="SAM" id="Phobius"/>
    </source>
</evidence>
<dbReference type="EMBL" id="CATOUU010000380">
    <property type="protein sequence ID" value="CAI9927348.1"/>
    <property type="molecule type" value="Genomic_DNA"/>
</dbReference>
<keyword evidence="8" id="KW-1185">Reference proteome</keyword>
<evidence type="ECO:0000313" key="5">
    <source>
        <dbReference type="EMBL" id="CAL5972438.1"/>
    </source>
</evidence>
<name>A0AA86QEK3_9EUKA</name>
<evidence type="ECO:0000313" key="4">
    <source>
        <dbReference type="EMBL" id="CAI9958975.1"/>
    </source>
</evidence>
<accession>A0AA86QEK3</accession>
<feature type="transmembrane region" description="Helical" evidence="1">
    <location>
        <begin position="116"/>
        <end position="133"/>
    </location>
</feature>
<reference evidence="3" key="1">
    <citation type="submission" date="2023-06" db="EMBL/GenBank/DDBJ databases">
        <authorList>
            <person name="Kurt Z."/>
        </authorList>
    </citation>
    <scope>NUCLEOTIDE SEQUENCE</scope>
</reference>
<keyword evidence="1" id="KW-1133">Transmembrane helix</keyword>
<gene>
    <name evidence="2" type="ORF">HINF_LOCUS14993</name>
    <name evidence="5" type="ORF">HINF_LOCUS1905</name>
    <name evidence="6" type="ORF">HINF_LOCUS34697</name>
    <name evidence="3" type="ORF">HINF_LOCUS38035</name>
    <name evidence="4" type="ORF">HINF_LOCUS46620</name>
    <name evidence="7" type="ORF">HINF_LOCUS63134</name>
</gene>
<evidence type="ECO:0000313" key="6">
    <source>
        <dbReference type="EMBL" id="CAL6032878.1"/>
    </source>
</evidence>
<evidence type="ECO:0000313" key="8">
    <source>
        <dbReference type="Proteomes" id="UP001642409"/>
    </source>
</evidence>
<keyword evidence="1" id="KW-0812">Transmembrane</keyword>
<evidence type="ECO:0000313" key="7">
    <source>
        <dbReference type="EMBL" id="CAL6086376.1"/>
    </source>
</evidence>
<dbReference type="EMBL" id="CATOUU010000812">
    <property type="protein sequence ID" value="CAI9950390.1"/>
    <property type="molecule type" value="Genomic_DNA"/>
</dbReference>
<reference evidence="5 8" key="2">
    <citation type="submission" date="2024-07" db="EMBL/GenBank/DDBJ databases">
        <authorList>
            <person name="Akdeniz Z."/>
        </authorList>
    </citation>
    <scope>NUCLEOTIDE SEQUENCE [LARGE SCALE GENOMIC DNA]</scope>
</reference>
<dbReference type="AlphaFoldDB" id="A0AA86QEK3"/>
<comment type="caution">
    <text evidence="3">The sequence shown here is derived from an EMBL/GenBank/DDBJ whole genome shotgun (WGS) entry which is preliminary data.</text>
</comment>
<sequence>MKIKYEITERQMQNTYWEFQQYKTYLFNKYKINQIQYTIIEAIAPNVYKELDIQPNDTYILTDIFGKQRVIKFDDLINDKYNIYKWAQVKQSDEDLLKIYDTEFKNYRYKVYLKNIGLYSSYTFIALSLYQYFKK</sequence>
<dbReference type="EMBL" id="CAXDID020000392">
    <property type="protein sequence ID" value="CAL6086376.1"/>
    <property type="molecule type" value="Genomic_DNA"/>
</dbReference>